<dbReference type="AlphaFoldDB" id="A0AAD6SVQ6"/>
<dbReference type="EMBL" id="JARJCM010000061">
    <property type="protein sequence ID" value="KAJ7033971.1"/>
    <property type="molecule type" value="Genomic_DNA"/>
</dbReference>
<evidence type="ECO:0000313" key="2">
    <source>
        <dbReference type="EMBL" id="KAJ7033971.1"/>
    </source>
</evidence>
<comment type="caution">
    <text evidence="2">The sequence shown here is derived from an EMBL/GenBank/DDBJ whole genome shotgun (WGS) entry which is preliminary data.</text>
</comment>
<evidence type="ECO:0000313" key="3">
    <source>
        <dbReference type="Proteomes" id="UP001218188"/>
    </source>
</evidence>
<name>A0AAD6SVQ6_9AGAR</name>
<proteinExistence type="predicted"/>
<feature type="region of interest" description="Disordered" evidence="1">
    <location>
        <begin position="40"/>
        <end position="116"/>
    </location>
</feature>
<feature type="compositionally biased region" description="Polar residues" evidence="1">
    <location>
        <begin position="829"/>
        <end position="839"/>
    </location>
</feature>
<keyword evidence="3" id="KW-1185">Reference proteome</keyword>
<protein>
    <submittedName>
        <fullName evidence="2">Uncharacterized protein</fullName>
    </submittedName>
</protein>
<evidence type="ECO:0000256" key="1">
    <source>
        <dbReference type="SAM" id="MobiDB-lite"/>
    </source>
</evidence>
<accession>A0AAD6SVQ6</accession>
<feature type="compositionally biased region" description="Low complexity" evidence="1">
    <location>
        <begin position="60"/>
        <end position="86"/>
    </location>
</feature>
<sequence>VFETFPPGLVAIGYYTADNAVKWLDIDKFMVWLSHSIQRSADSMPPTPVHPESSSLRSDPPLATPSSPISLPPSSSAPSAHPNTSHDILEVSDDDDPPPAPLIGQAKKAENPQQGQEGDFAYILDASDDPREWLDKKGELLSMVAIIKSEDQDAWGEGTGGSVSKPTKVSALDGALCQVASHRCQGVYVCSQLDASLLNGHERYEPDDDAMRELFEADRAVNVRDTSSMSLLVAAFLNEVQGTKCPFIDAGGNQCEGGPVYRKLKKMNFDGKNGFIGCQNYSAGSKKHRFVTINRDVDEDLLRELFQNNGRFISNCACVLPPCQGGKGNRKCPFTHVDGNGCILPGNIIRRPCNTWIKIFAPVDRNDRRAIIYLNKPHNHPRPPSTKLSRNSRDAYKEAILAAGATALTVLKCDNGSYTSKIFNSNIPASLDPALSNPRIKRKLIYDLKTTENTHGLGWEGEIYIHQSKKMRETLPTEKRYIQYLTSDNGVQIVLTMLPFLAGRIHAAKASLHDNTYARIHGLWKEWEVVIWDDKLDFRTTITRIYSKHKTYEVFAKMWPALWDTIERVTGVKVRFKFIHGEGLRAVLVDGNKPQANAFGADLVQRNEPYLSGIHETDPKTMVEFALRTCRLHVDRKFTKMGLVVPDEEMGRIRGCYFIKTQKELDEFTVWCKNSEHKVVRDWIKDKESIPWFWPSINQFLSKISQEDWILTPGDTNLNESAHPYTNQHTGTNLPLLVAIQTAYKLDLEVEAKIKLMEKNCVLVNHNNSKSIRDRHNAARRASHHQQALDRNDAQKKLEEIDLALEQEAEARKTSNQITKDLREKKKTLQTTSGVKKTK</sequence>
<dbReference type="Proteomes" id="UP001218188">
    <property type="component" value="Unassembled WGS sequence"/>
</dbReference>
<reference evidence="2" key="1">
    <citation type="submission" date="2023-03" db="EMBL/GenBank/DDBJ databases">
        <title>Massive genome expansion in bonnet fungi (Mycena s.s.) driven by repeated elements and novel gene families across ecological guilds.</title>
        <authorList>
            <consortium name="Lawrence Berkeley National Laboratory"/>
            <person name="Harder C.B."/>
            <person name="Miyauchi S."/>
            <person name="Viragh M."/>
            <person name="Kuo A."/>
            <person name="Thoen E."/>
            <person name="Andreopoulos B."/>
            <person name="Lu D."/>
            <person name="Skrede I."/>
            <person name="Drula E."/>
            <person name="Henrissat B."/>
            <person name="Morin E."/>
            <person name="Kohler A."/>
            <person name="Barry K."/>
            <person name="LaButti K."/>
            <person name="Morin E."/>
            <person name="Salamov A."/>
            <person name="Lipzen A."/>
            <person name="Mereny Z."/>
            <person name="Hegedus B."/>
            <person name="Baldrian P."/>
            <person name="Stursova M."/>
            <person name="Weitz H."/>
            <person name="Taylor A."/>
            <person name="Grigoriev I.V."/>
            <person name="Nagy L.G."/>
            <person name="Martin F."/>
            <person name="Kauserud H."/>
        </authorList>
    </citation>
    <scope>NUCLEOTIDE SEQUENCE</scope>
    <source>
        <strain evidence="2">CBHHK200</strain>
    </source>
</reference>
<feature type="region of interest" description="Disordered" evidence="1">
    <location>
        <begin position="809"/>
        <end position="839"/>
    </location>
</feature>
<gene>
    <name evidence="2" type="ORF">C8F04DRAFT_906737</name>
</gene>
<organism evidence="2 3">
    <name type="scientific">Mycena alexandri</name>
    <dbReference type="NCBI Taxonomy" id="1745969"/>
    <lineage>
        <taxon>Eukaryota</taxon>
        <taxon>Fungi</taxon>
        <taxon>Dikarya</taxon>
        <taxon>Basidiomycota</taxon>
        <taxon>Agaricomycotina</taxon>
        <taxon>Agaricomycetes</taxon>
        <taxon>Agaricomycetidae</taxon>
        <taxon>Agaricales</taxon>
        <taxon>Marasmiineae</taxon>
        <taxon>Mycenaceae</taxon>
        <taxon>Mycena</taxon>
    </lineage>
</organism>
<feature type="non-terminal residue" evidence="2">
    <location>
        <position position="1"/>
    </location>
</feature>
<feature type="region of interest" description="Disordered" evidence="1">
    <location>
        <begin position="775"/>
        <end position="794"/>
    </location>
</feature>
<feature type="non-terminal residue" evidence="2">
    <location>
        <position position="839"/>
    </location>
</feature>